<dbReference type="HAMAP" id="MF_01365_B">
    <property type="entry name" value="Ribosomal_uL6_B"/>
    <property type="match status" value="1"/>
</dbReference>
<dbReference type="GO" id="GO:0022625">
    <property type="term" value="C:cytosolic large ribosomal subunit"/>
    <property type="evidence" value="ECO:0007669"/>
    <property type="project" value="UniProtKB-UniRule"/>
</dbReference>
<dbReference type="PANTHER" id="PTHR11655:SF14">
    <property type="entry name" value="LARGE RIBOSOMAL SUBUNIT PROTEIN UL6M"/>
    <property type="match status" value="1"/>
</dbReference>
<feature type="domain" description="Large ribosomal subunit protein uL6 alpha-beta" evidence="8">
    <location>
        <begin position="91"/>
        <end position="164"/>
    </location>
</feature>
<dbReference type="InterPro" id="IPR000702">
    <property type="entry name" value="Ribosomal_uL6-like"/>
</dbReference>
<dbReference type="Proteomes" id="UP000185874">
    <property type="component" value="Unassembled WGS sequence"/>
</dbReference>
<evidence type="ECO:0000256" key="1">
    <source>
        <dbReference type="ARBA" id="ARBA00022730"/>
    </source>
</evidence>
<organism evidence="9 10">
    <name type="scientific">Candidatus Shapirobacteria bacterium RBG_13_44_7</name>
    <dbReference type="NCBI Taxonomy" id="1802149"/>
    <lineage>
        <taxon>Bacteria</taxon>
        <taxon>Candidatus Shapironibacteriota</taxon>
    </lineage>
</organism>
<dbReference type="InterPro" id="IPR019906">
    <property type="entry name" value="Ribosomal_uL6_bac-type"/>
</dbReference>
<protein>
    <recommendedName>
        <fullName evidence="5">Large ribosomal subunit protein uL6</fullName>
    </recommendedName>
</protein>
<comment type="similarity">
    <text evidence="5 6">Belongs to the universal ribosomal protein uL6 family.</text>
</comment>
<feature type="domain" description="Large ribosomal subunit protein uL6 alpha-beta" evidence="8">
    <location>
        <begin position="11"/>
        <end position="79"/>
    </location>
</feature>
<dbReference type="AlphaFoldDB" id="A0A1F7SID7"/>
<proteinExistence type="inferred from homology"/>
<evidence type="ECO:0000313" key="9">
    <source>
        <dbReference type="EMBL" id="OGL53556.1"/>
    </source>
</evidence>
<sequence>MSRIGKQLITIPSGVTASVDKNIVTISGPKGSLNLSIPRKIQVEIKDNSIIVSRLNDDRQTRADHGTTRAHLNNFVRGVVELWKKEIEIRGTGYKFNLNGDKLIVTAGFIHPVNLTAPTGIQFIISEDTKLTILGCDKELVGQIASNIRKIKPPEPYKGKGIRYLNEFIKLKAGKTAKA</sequence>
<dbReference type="EMBL" id="MGDJ01000016">
    <property type="protein sequence ID" value="OGL53556.1"/>
    <property type="molecule type" value="Genomic_DNA"/>
</dbReference>
<dbReference type="FunFam" id="3.90.930.12:FF:000002">
    <property type="entry name" value="50S ribosomal protein L6"/>
    <property type="match status" value="1"/>
</dbReference>
<gene>
    <name evidence="5" type="primary">rplF</name>
    <name evidence="9" type="ORF">A3K55_01035</name>
</gene>
<dbReference type="PRINTS" id="PR00059">
    <property type="entry name" value="RIBOSOMALL6"/>
</dbReference>
<keyword evidence="4 5" id="KW-0687">Ribonucleoprotein</keyword>
<evidence type="ECO:0000256" key="3">
    <source>
        <dbReference type="ARBA" id="ARBA00022980"/>
    </source>
</evidence>
<name>A0A1F7SID7_9BACT</name>
<comment type="caution">
    <text evidence="9">The sequence shown here is derived from an EMBL/GenBank/DDBJ whole genome shotgun (WGS) entry which is preliminary data.</text>
</comment>
<evidence type="ECO:0000313" key="10">
    <source>
        <dbReference type="Proteomes" id="UP000185874"/>
    </source>
</evidence>
<dbReference type="PROSITE" id="PS00525">
    <property type="entry name" value="RIBOSOMAL_L6_1"/>
    <property type="match status" value="1"/>
</dbReference>
<dbReference type="InterPro" id="IPR036789">
    <property type="entry name" value="Ribosomal_uL6-like_a/b-dom_sf"/>
</dbReference>
<keyword evidence="1 5" id="KW-0699">rRNA-binding</keyword>
<dbReference type="NCBIfam" id="TIGR03654">
    <property type="entry name" value="L6_bact"/>
    <property type="match status" value="1"/>
</dbReference>
<dbReference type="PANTHER" id="PTHR11655">
    <property type="entry name" value="60S/50S RIBOSOMAL PROTEIN L6/L9"/>
    <property type="match status" value="1"/>
</dbReference>
<evidence type="ECO:0000256" key="7">
    <source>
        <dbReference type="RuleBase" id="RU003870"/>
    </source>
</evidence>
<dbReference type="Pfam" id="PF00347">
    <property type="entry name" value="Ribosomal_L6"/>
    <property type="match status" value="2"/>
</dbReference>
<keyword evidence="2 5" id="KW-0694">RNA-binding</keyword>
<keyword evidence="3 5" id="KW-0689">Ribosomal protein</keyword>
<evidence type="ECO:0000256" key="4">
    <source>
        <dbReference type="ARBA" id="ARBA00023274"/>
    </source>
</evidence>
<evidence type="ECO:0000256" key="2">
    <source>
        <dbReference type="ARBA" id="ARBA00022884"/>
    </source>
</evidence>
<reference evidence="9 10" key="1">
    <citation type="journal article" date="2016" name="Nat. Commun.">
        <title>Thousands of microbial genomes shed light on interconnected biogeochemical processes in an aquifer system.</title>
        <authorList>
            <person name="Anantharaman K."/>
            <person name="Brown C.T."/>
            <person name="Hug L.A."/>
            <person name="Sharon I."/>
            <person name="Castelle C.J."/>
            <person name="Probst A.J."/>
            <person name="Thomas B.C."/>
            <person name="Singh A."/>
            <person name="Wilkins M.J."/>
            <person name="Karaoz U."/>
            <person name="Brodie E.L."/>
            <person name="Williams K.H."/>
            <person name="Hubbard S.S."/>
            <person name="Banfield J.F."/>
        </authorList>
    </citation>
    <scope>NUCLEOTIDE SEQUENCE [LARGE SCALE GENOMIC DNA]</scope>
</reference>
<dbReference type="GO" id="GO:0019843">
    <property type="term" value="F:rRNA binding"/>
    <property type="evidence" value="ECO:0007669"/>
    <property type="project" value="UniProtKB-UniRule"/>
</dbReference>
<evidence type="ECO:0000259" key="8">
    <source>
        <dbReference type="Pfam" id="PF00347"/>
    </source>
</evidence>
<dbReference type="GO" id="GO:0002181">
    <property type="term" value="P:cytoplasmic translation"/>
    <property type="evidence" value="ECO:0007669"/>
    <property type="project" value="TreeGrafter"/>
</dbReference>
<dbReference type="InterPro" id="IPR002358">
    <property type="entry name" value="Ribosomal_uL6_CS"/>
</dbReference>
<accession>A0A1F7SID7</accession>
<comment type="function">
    <text evidence="5 7">This protein binds to the 23S rRNA, and is important in its secondary structure. It is located near the subunit interface in the base of the L7/L12 stalk, and near the tRNA binding site of the peptidyltransferase center.</text>
</comment>
<dbReference type="InterPro" id="IPR020040">
    <property type="entry name" value="Ribosomal_uL6_a/b-dom"/>
</dbReference>
<dbReference type="SUPFAM" id="SSF56053">
    <property type="entry name" value="Ribosomal protein L6"/>
    <property type="match status" value="2"/>
</dbReference>
<evidence type="ECO:0000256" key="6">
    <source>
        <dbReference type="RuleBase" id="RU003869"/>
    </source>
</evidence>
<evidence type="ECO:0000256" key="5">
    <source>
        <dbReference type="HAMAP-Rule" id="MF_01365"/>
    </source>
</evidence>
<dbReference type="Gene3D" id="3.90.930.12">
    <property type="entry name" value="Ribosomal protein L6, alpha-beta domain"/>
    <property type="match status" value="2"/>
</dbReference>
<dbReference type="GO" id="GO:0003735">
    <property type="term" value="F:structural constituent of ribosome"/>
    <property type="evidence" value="ECO:0007669"/>
    <property type="project" value="UniProtKB-UniRule"/>
</dbReference>
<dbReference type="PIRSF" id="PIRSF002162">
    <property type="entry name" value="Ribosomal_L6"/>
    <property type="match status" value="1"/>
</dbReference>
<comment type="subunit">
    <text evidence="5">Part of the 50S ribosomal subunit.</text>
</comment>